<keyword evidence="3" id="KW-1185">Reference proteome</keyword>
<feature type="compositionally biased region" description="Low complexity" evidence="1">
    <location>
        <begin position="137"/>
        <end position="152"/>
    </location>
</feature>
<proteinExistence type="predicted"/>
<comment type="caution">
    <text evidence="2">The sequence shown here is derived from an EMBL/GenBank/DDBJ whole genome shotgun (WGS) entry which is preliminary data.</text>
</comment>
<dbReference type="EMBL" id="JASCZI010000040">
    <property type="protein sequence ID" value="MED6107528.1"/>
    <property type="molecule type" value="Genomic_DNA"/>
</dbReference>
<protein>
    <recommendedName>
        <fullName evidence="4">GAG-pre-integrase domain-containing protein</fullName>
    </recommendedName>
</protein>
<name>A0ABU6Q6U9_9FABA</name>
<organism evidence="2 3">
    <name type="scientific">Stylosanthes scabra</name>
    <dbReference type="NCBI Taxonomy" id="79078"/>
    <lineage>
        <taxon>Eukaryota</taxon>
        <taxon>Viridiplantae</taxon>
        <taxon>Streptophyta</taxon>
        <taxon>Embryophyta</taxon>
        <taxon>Tracheophyta</taxon>
        <taxon>Spermatophyta</taxon>
        <taxon>Magnoliopsida</taxon>
        <taxon>eudicotyledons</taxon>
        <taxon>Gunneridae</taxon>
        <taxon>Pentapetalae</taxon>
        <taxon>rosids</taxon>
        <taxon>fabids</taxon>
        <taxon>Fabales</taxon>
        <taxon>Fabaceae</taxon>
        <taxon>Papilionoideae</taxon>
        <taxon>50 kb inversion clade</taxon>
        <taxon>dalbergioids sensu lato</taxon>
        <taxon>Dalbergieae</taxon>
        <taxon>Pterocarpus clade</taxon>
        <taxon>Stylosanthes</taxon>
    </lineage>
</organism>
<evidence type="ECO:0000256" key="1">
    <source>
        <dbReference type="SAM" id="MobiDB-lite"/>
    </source>
</evidence>
<accession>A0ABU6Q6U9</accession>
<feature type="compositionally biased region" description="Polar residues" evidence="1">
    <location>
        <begin position="120"/>
        <end position="136"/>
    </location>
</feature>
<reference evidence="2 3" key="1">
    <citation type="journal article" date="2023" name="Plants (Basel)">
        <title>Bridging the Gap: Combining Genomics and Transcriptomics Approaches to Understand Stylosanthes scabra, an Orphan Legume from the Brazilian Caatinga.</title>
        <authorList>
            <person name="Ferreira-Neto J.R.C."/>
            <person name="da Silva M.D."/>
            <person name="Binneck E."/>
            <person name="de Melo N.F."/>
            <person name="da Silva R.H."/>
            <person name="de Melo A.L.T.M."/>
            <person name="Pandolfi V."/>
            <person name="Bustamante F.O."/>
            <person name="Brasileiro-Vidal A.C."/>
            <person name="Benko-Iseppon A.M."/>
        </authorList>
    </citation>
    <scope>NUCLEOTIDE SEQUENCE [LARGE SCALE GENOMIC DNA]</scope>
    <source>
        <tissue evidence="2">Leaves</tissue>
    </source>
</reference>
<evidence type="ECO:0000313" key="3">
    <source>
        <dbReference type="Proteomes" id="UP001341840"/>
    </source>
</evidence>
<dbReference type="Proteomes" id="UP001341840">
    <property type="component" value="Unassembled WGS sequence"/>
</dbReference>
<evidence type="ECO:0000313" key="2">
    <source>
        <dbReference type="EMBL" id="MED6107528.1"/>
    </source>
</evidence>
<gene>
    <name evidence="2" type="ORF">PIB30_014821</name>
</gene>
<sequence>MPPPPGTSFHQPKSYYTTSSTISEASWFANSGATHHVTAEHSNILQHSESNQAPEQLLGTKAILFKGRTKGGLYCFDDLLANLATTRTQNVFELWHKRLGHSHIKIVSHDISRTIPVHETGSTSGERSATQPLTVDTTPTSASIPNPSPSNPEAIPISGIEVVSTISQPVKSSTNTHQMQTRSKTGNLKPISFISAAHFDPDLLYHTPRTIVHALNSKIGNKLWIMNIMP</sequence>
<evidence type="ECO:0008006" key="4">
    <source>
        <dbReference type="Google" id="ProtNLM"/>
    </source>
</evidence>
<feature type="region of interest" description="Disordered" evidence="1">
    <location>
        <begin position="118"/>
        <end position="152"/>
    </location>
</feature>